<keyword evidence="3" id="KW-1185">Reference proteome</keyword>
<dbReference type="AlphaFoldDB" id="A0A4C1ZRV4"/>
<organism evidence="2 3">
    <name type="scientific">Eumeta variegata</name>
    <name type="common">Bagworm moth</name>
    <name type="synonym">Eumeta japonica</name>
    <dbReference type="NCBI Taxonomy" id="151549"/>
    <lineage>
        <taxon>Eukaryota</taxon>
        <taxon>Metazoa</taxon>
        <taxon>Ecdysozoa</taxon>
        <taxon>Arthropoda</taxon>
        <taxon>Hexapoda</taxon>
        <taxon>Insecta</taxon>
        <taxon>Pterygota</taxon>
        <taxon>Neoptera</taxon>
        <taxon>Endopterygota</taxon>
        <taxon>Lepidoptera</taxon>
        <taxon>Glossata</taxon>
        <taxon>Ditrysia</taxon>
        <taxon>Tineoidea</taxon>
        <taxon>Psychidae</taxon>
        <taxon>Oiketicinae</taxon>
        <taxon>Eumeta</taxon>
    </lineage>
</organism>
<feature type="region of interest" description="Disordered" evidence="1">
    <location>
        <begin position="72"/>
        <end position="91"/>
    </location>
</feature>
<gene>
    <name evidence="2" type="ORF">EVAR_60780_1</name>
</gene>
<evidence type="ECO:0000256" key="1">
    <source>
        <dbReference type="SAM" id="MobiDB-lite"/>
    </source>
</evidence>
<name>A0A4C1ZRV4_EUMVA</name>
<evidence type="ECO:0000313" key="3">
    <source>
        <dbReference type="Proteomes" id="UP000299102"/>
    </source>
</evidence>
<reference evidence="2 3" key="1">
    <citation type="journal article" date="2019" name="Commun. Biol.">
        <title>The bagworm genome reveals a unique fibroin gene that provides high tensile strength.</title>
        <authorList>
            <person name="Kono N."/>
            <person name="Nakamura H."/>
            <person name="Ohtoshi R."/>
            <person name="Tomita M."/>
            <person name="Numata K."/>
            <person name="Arakawa K."/>
        </authorList>
    </citation>
    <scope>NUCLEOTIDE SEQUENCE [LARGE SCALE GENOMIC DNA]</scope>
</reference>
<proteinExistence type="predicted"/>
<comment type="caution">
    <text evidence="2">The sequence shown here is derived from an EMBL/GenBank/DDBJ whole genome shotgun (WGS) entry which is preliminary data.</text>
</comment>
<dbReference type="EMBL" id="BGZK01002103">
    <property type="protein sequence ID" value="GBP90680.1"/>
    <property type="molecule type" value="Genomic_DNA"/>
</dbReference>
<sequence length="414" mass="45844">MKSSEQINDGASTPATGATEVMQLVDVIAAILDATMDCINIDYLRIVMIEDTFSSSKHTFHYYLYNYRTSGSSQKHDGDGTNLRSDETARLASSRLEDERAGLGSQVTSAPGPALLCSGTTSPALLLDASSAHNAGAPASATELVCRHPIVWSSQRRLDDGYWNYFTDARLLFITAMSGRRLDAPSGFSKRFFSETTRLALPSATGVHRSIPKIRTFLAGLYAYSPQAPMSCLLLCVAEDVRNLMLSRLLPDIPRRRHFGGHPDCRDLYTNFNAQFVGEQLRNIEFRPDSSSNAVVNLAAVRKWSHTTGKIPHSHGIQTWSNSFRGYISSVKFRMPQINDTTVTELAHCIAFAHDTALPIVKLQMRQHSQRPKYWATIKKLITHPRHIAGIDLGRINESTSAADERREGAPFSV</sequence>
<evidence type="ECO:0000313" key="2">
    <source>
        <dbReference type="EMBL" id="GBP90680.1"/>
    </source>
</evidence>
<accession>A0A4C1ZRV4</accession>
<feature type="compositionally biased region" description="Basic and acidic residues" evidence="1">
    <location>
        <begin position="74"/>
        <end position="91"/>
    </location>
</feature>
<dbReference type="Proteomes" id="UP000299102">
    <property type="component" value="Unassembled WGS sequence"/>
</dbReference>
<protein>
    <submittedName>
        <fullName evidence="2">Uncharacterized protein</fullName>
    </submittedName>
</protein>